<sequence>MQIPIYVVNLDRRQDRLEALGGQLDQMALTWNRVSAVDGHAAPAGRVHPRIADSDHIIPMGRGSQARATTLLNLCEMILSQPGNPDDGVVMLEDDAYLAQDFAAFCADDSWIPDTFGLVQLEKRVEGKPKKLLSAPVASLPGAKVERHLRHLYLRTGGSAAFYIRRWAMQKIVEADFEIRFPTDHLLFSPNVSPVFGKMGVGMITPGLAVQNLALDSDMSRDRGKHRTLKAEFRRAVTEVNCLPRQLALLASGRAKLLDPGFAE</sequence>
<gene>
    <name evidence="2" type="ORF">DL237_14845</name>
</gene>
<evidence type="ECO:0000313" key="2">
    <source>
        <dbReference type="EMBL" id="RII37947.1"/>
    </source>
</evidence>
<dbReference type="Proteomes" id="UP000265848">
    <property type="component" value="Unassembled WGS sequence"/>
</dbReference>
<dbReference type="OrthoDB" id="259382at2"/>
<protein>
    <recommendedName>
        <fullName evidence="1">Glycosyl transferase family 25 domain-containing protein</fullName>
    </recommendedName>
</protein>
<keyword evidence="3" id="KW-1185">Reference proteome</keyword>
<dbReference type="Pfam" id="PF01755">
    <property type="entry name" value="Glyco_transf_25"/>
    <property type="match status" value="1"/>
</dbReference>
<organism evidence="2 3">
    <name type="scientific">Pseudooceanicola sediminis</name>
    <dbReference type="NCBI Taxonomy" id="2211117"/>
    <lineage>
        <taxon>Bacteria</taxon>
        <taxon>Pseudomonadati</taxon>
        <taxon>Pseudomonadota</taxon>
        <taxon>Alphaproteobacteria</taxon>
        <taxon>Rhodobacterales</taxon>
        <taxon>Paracoccaceae</taxon>
        <taxon>Pseudooceanicola</taxon>
    </lineage>
</organism>
<name>A0A399IZW4_9RHOB</name>
<evidence type="ECO:0000259" key="1">
    <source>
        <dbReference type="Pfam" id="PF01755"/>
    </source>
</evidence>
<dbReference type="InterPro" id="IPR002654">
    <property type="entry name" value="Glyco_trans_25"/>
</dbReference>
<dbReference type="RefSeq" id="WP_119399870.1">
    <property type="nucleotide sequence ID" value="NZ_QWJJ01000013.1"/>
</dbReference>
<accession>A0A399IZW4</accession>
<dbReference type="AlphaFoldDB" id="A0A399IZW4"/>
<comment type="caution">
    <text evidence="2">The sequence shown here is derived from an EMBL/GenBank/DDBJ whole genome shotgun (WGS) entry which is preliminary data.</text>
</comment>
<reference evidence="2 3" key="1">
    <citation type="submission" date="2018-08" db="EMBL/GenBank/DDBJ databases">
        <title>Pseudooceanicola sediminis CY03 in the family Rhodobacteracea.</title>
        <authorList>
            <person name="Zhang Y.-J."/>
        </authorList>
    </citation>
    <scope>NUCLEOTIDE SEQUENCE [LARGE SCALE GENOMIC DNA]</scope>
    <source>
        <strain evidence="2 3">CY03</strain>
    </source>
</reference>
<evidence type="ECO:0000313" key="3">
    <source>
        <dbReference type="Proteomes" id="UP000265848"/>
    </source>
</evidence>
<feature type="domain" description="Glycosyl transferase family 25" evidence="1">
    <location>
        <begin position="3"/>
        <end position="186"/>
    </location>
</feature>
<proteinExistence type="predicted"/>
<dbReference type="EMBL" id="QWJJ01000013">
    <property type="protein sequence ID" value="RII37947.1"/>
    <property type="molecule type" value="Genomic_DNA"/>
</dbReference>